<gene>
    <name evidence="1" type="ORF">HPB50_010079</name>
</gene>
<accession>A0ACB7TKB6</accession>
<sequence>MAPLRHITTILRSLLCLEELTCSSRSDCADHAVSAASRPLRTTSCLTSLYFSARFDYSRPIKTFMDALSANSSFEYRVLSAHWTAAEPPGVLGQYIWSEAQEDLLHVPKILVIEAMFPENADIVVKPWIKVEGHVRDSYSGHRTRLFPGADGELLVFVSVKETLPECSTRKASSGRLGLPHQTAVASRCAGYWTRPFSEVTWDPFMTEVFGKGTLCDAHNTQGACTSEEAHQQEGAKGYAGSIRHPPEVVLLRNAMEGLPLEGEQHPLAAFAETGDTNAVNNRRGEEQCRPPRSASSDQVCQINDCLPVCNELLLDIAMQLREEHRTSLNLFWRSMAYCSRATLSVISQTRWLQGNIFTRVQLHRLGRQVAEPPTGKAALLLDDAEYHRGYKERRTARCLQAHAIYGYMPGLIRHPPEVILLRNAVEDLAPETEPQSLAFFAGRGDTAAVNNGGEEHCLQSCTTSNDQVSQIKECLQIWNELLFGIRLQLLEQRGTPLSLVSLSTSDTNTISPQSAMSFRDNTFLRWLLRTHICITSLYIADIEVKILEELQGRYSVKKINLSLYEKDTVQRHITTFFPRLHCTEQLTCISDKADALLSAESELLRTTTCLNSCI</sequence>
<comment type="caution">
    <text evidence="1">The sequence shown here is derived from an EMBL/GenBank/DDBJ whole genome shotgun (WGS) entry which is preliminary data.</text>
</comment>
<dbReference type="EMBL" id="CM023481">
    <property type="protein sequence ID" value="KAH6945817.1"/>
    <property type="molecule type" value="Genomic_DNA"/>
</dbReference>
<name>A0ACB7TKB6_HYAAI</name>
<evidence type="ECO:0000313" key="1">
    <source>
        <dbReference type="EMBL" id="KAH6945817.1"/>
    </source>
</evidence>
<protein>
    <submittedName>
        <fullName evidence="1">Uncharacterized protein</fullName>
    </submittedName>
</protein>
<keyword evidence="2" id="KW-1185">Reference proteome</keyword>
<evidence type="ECO:0000313" key="2">
    <source>
        <dbReference type="Proteomes" id="UP000821845"/>
    </source>
</evidence>
<reference evidence="1" key="1">
    <citation type="submission" date="2020-05" db="EMBL/GenBank/DDBJ databases">
        <title>Large-scale comparative analyses of tick genomes elucidate their genetic diversity and vector capacities.</title>
        <authorList>
            <person name="Jia N."/>
            <person name="Wang J."/>
            <person name="Shi W."/>
            <person name="Du L."/>
            <person name="Sun Y."/>
            <person name="Zhan W."/>
            <person name="Jiang J."/>
            <person name="Wang Q."/>
            <person name="Zhang B."/>
            <person name="Ji P."/>
            <person name="Sakyi L.B."/>
            <person name="Cui X."/>
            <person name="Yuan T."/>
            <person name="Jiang B."/>
            <person name="Yang W."/>
            <person name="Lam T.T.-Y."/>
            <person name="Chang Q."/>
            <person name="Ding S."/>
            <person name="Wang X."/>
            <person name="Zhu J."/>
            <person name="Ruan X."/>
            <person name="Zhao L."/>
            <person name="Wei J."/>
            <person name="Que T."/>
            <person name="Du C."/>
            <person name="Cheng J."/>
            <person name="Dai P."/>
            <person name="Han X."/>
            <person name="Huang E."/>
            <person name="Gao Y."/>
            <person name="Liu J."/>
            <person name="Shao H."/>
            <person name="Ye R."/>
            <person name="Li L."/>
            <person name="Wei W."/>
            <person name="Wang X."/>
            <person name="Wang C."/>
            <person name="Yang T."/>
            <person name="Huo Q."/>
            <person name="Li W."/>
            <person name="Guo W."/>
            <person name="Chen H."/>
            <person name="Zhou L."/>
            <person name="Ni X."/>
            <person name="Tian J."/>
            <person name="Zhou Y."/>
            <person name="Sheng Y."/>
            <person name="Liu T."/>
            <person name="Pan Y."/>
            <person name="Xia L."/>
            <person name="Li J."/>
            <person name="Zhao F."/>
            <person name="Cao W."/>
        </authorList>
    </citation>
    <scope>NUCLEOTIDE SEQUENCE</scope>
    <source>
        <strain evidence="1">Hyas-2018</strain>
    </source>
</reference>
<organism evidence="1 2">
    <name type="scientific">Hyalomma asiaticum</name>
    <name type="common">Tick</name>
    <dbReference type="NCBI Taxonomy" id="266040"/>
    <lineage>
        <taxon>Eukaryota</taxon>
        <taxon>Metazoa</taxon>
        <taxon>Ecdysozoa</taxon>
        <taxon>Arthropoda</taxon>
        <taxon>Chelicerata</taxon>
        <taxon>Arachnida</taxon>
        <taxon>Acari</taxon>
        <taxon>Parasitiformes</taxon>
        <taxon>Ixodida</taxon>
        <taxon>Ixodoidea</taxon>
        <taxon>Ixodidae</taxon>
        <taxon>Hyalomminae</taxon>
        <taxon>Hyalomma</taxon>
    </lineage>
</organism>
<proteinExistence type="predicted"/>
<dbReference type="Proteomes" id="UP000821845">
    <property type="component" value="Chromosome 1"/>
</dbReference>